<comment type="similarity">
    <text evidence="2">Belongs to the FAD-binding monooxygenase family.</text>
</comment>
<evidence type="ECO:0000313" key="8">
    <source>
        <dbReference type="EMBL" id="NMO02759.1"/>
    </source>
</evidence>
<evidence type="ECO:0000256" key="5">
    <source>
        <dbReference type="ARBA" id="ARBA00022857"/>
    </source>
</evidence>
<dbReference type="GO" id="GO:0050661">
    <property type="term" value="F:NADP binding"/>
    <property type="evidence" value="ECO:0007669"/>
    <property type="project" value="InterPro"/>
</dbReference>
<dbReference type="PANTHER" id="PTHR43872">
    <property type="entry name" value="MONOOXYGENASE, PUTATIVE (AFU_ORTHOLOGUE AFUA_8G02570)-RELATED"/>
    <property type="match status" value="1"/>
</dbReference>
<dbReference type="GO" id="GO:0004499">
    <property type="term" value="F:N,N-dimethylaniline monooxygenase activity"/>
    <property type="evidence" value="ECO:0007669"/>
    <property type="project" value="InterPro"/>
</dbReference>
<dbReference type="PANTHER" id="PTHR43872:SF1">
    <property type="entry name" value="MONOOXYGENASE, PUTATIVE (AFU_ORTHOLOGUE AFUA_8G02570)-RELATED"/>
    <property type="match status" value="1"/>
</dbReference>
<evidence type="ECO:0000256" key="4">
    <source>
        <dbReference type="ARBA" id="ARBA00022827"/>
    </source>
</evidence>
<dbReference type="AlphaFoldDB" id="A0A848KWS6"/>
<keyword evidence="5" id="KW-0521">NADP</keyword>
<dbReference type="SUPFAM" id="SSF51905">
    <property type="entry name" value="FAD/NAD(P)-binding domain"/>
    <property type="match status" value="1"/>
</dbReference>
<evidence type="ECO:0000313" key="9">
    <source>
        <dbReference type="Proteomes" id="UP000550729"/>
    </source>
</evidence>
<accession>A0A848KWS6</accession>
<dbReference type="InterPro" id="IPR051820">
    <property type="entry name" value="FAD-binding_MO"/>
</dbReference>
<dbReference type="Proteomes" id="UP000550729">
    <property type="component" value="Unassembled WGS sequence"/>
</dbReference>
<evidence type="ECO:0000256" key="6">
    <source>
        <dbReference type="ARBA" id="ARBA00023002"/>
    </source>
</evidence>
<keyword evidence="6" id="KW-0560">Oxidoreductase</keyword>
<evidence type="ECO:0000256" key="3">
    <source>
        <dbReference type="ARBA" id="ARBA00022630"/>
    </source>
</evidence>
<dbReference type="InterPro" id="IPR020946">
    <property type="entry name" value="Flavin_mOase-like"/>
</dbReference>
<dbReference type="EMBL" id="JABBNB010000016">
    <property type="protein sequence ID" value="NMO02759.1"/>
    <property type="molecule type" value="Genomic_DNA"/>
</dbReference>
<dbReference type="RefSeq" id="WP_170195267.1">
    <property type="nucleotide sequence ID" value="NZ_JABBNB010000016.1"/>
</dbReference>
<dbReference type="Pfam" id="PF00743">
    <property type="entry name" value="FMO-like"/>
    <property type="match status" value="1"/>
</dbReference>
<evidence type="ECO:0000256" key="1">
    <source>
        <dbReference type="ARBA" id="ARBA00001974"/>
    </source>
</evidence>
<organism evidence="8 9">
    <name type="scientific">Gordonia asplenii</name>
    <dbReference type="NCBI Taxonomy" id="2725283"/>
    <lineage>
        <taxon>Bacteria</taxon>
        <taxon>Bacillati</taxon>
        <taxon>Actinomycetota</taxon>
        <taxon>Actinomycetes</taxon>
        <taxon>Mycobacteriales</taxon>
        <taxon>Gordoniaceae</taxon>
        <taxon>Gordonia</taxon>
    </lineage>
</organism>
<evidence type="ECO:0000256" key="2">
    <source>
        <dbReference type="ARBA" id="ARBA00010139"/>
    </source>
</evidence>
<gene>
    <name evidence="8" type="ORF">HH308_16215</name>
</gene>
<comment type="caution">
    <text evidence="8">The sequence shown here is derived from an EMBL/GenBank/DDBJ whole genome shotgun (WGS) entry which is preliminary data.</text>
</comment>
<keyword evidence="3" id="KW-0285">Flavoprotein</keyword>
<keyword evidence="7" id="KW-0503">Monooxygenase</keyword>
<name>A0A848KWS6_9ACTN</name>
<dbReference type="GO" id="GO:0050660">
    <property type="term" value="F:flavin adenine dinucleotide binding"/>
    <property type="evidence" value="ECO:0007669"/>
    <property type="project" value="InterPro"/>
</dbReference>
<proteinExistence type="inferred from homology"/>
<dbReference type="Pfam" id="PF13450">
    <property type="entry name" value="NAD_binding_8"/>
    <property type="match status" value="1"/>
</dbReference>
<keyword evidence="4" id="KW-0274">FAD</keyword>
<sequence>MTINTSHHAQVVFDHVDVLVVGAGLSGIDVGYHLKNLQPGRTFAIVDARNDIGGTWDLFKYPGIRSDADLQTFGYGFKPWRSENALADAHEIIDYLQETIDENDLARHLLLGHKVVAADFSTAEQRWRVTLERVADGASVEVSATMLFSAAGYYDYDRGYAPEFAGAEEFAGQIVHPQHWPEDLDYAGKKVVVIGSGATAVTLIPSIAAAANHVTMLQRSPSYVLPIPRQDPVVNTLRKLFSDKIAHNITRAFNIRKMNALYKGSQRFPRQMRALVRKINAAALPEGYDVDTHFNPEYNPWDQRMCMVPDGDMFAAISAGRAAVVTDRIVRFTPTGVLLKSGTELPADIIVTATGLNMVPFGKIRLAVDGVEVDLPAHVVYKTVMVSDVPNFAFTVGYVNHAWTLKADLVAGWFCRLLDHLDQHGYASVTPVVSDASMVRKRYIEMDTGYINRGMHLFPKQGTSGPWAAPQSYNRDRVVLGKDPIDDPALRFTAAELPSRAAMAPAASDVVVVR</sequence>
<evidence type="ECO:0000256" key="7">
    <source>
        <dbReference type="ARBA" id="ARBA00023033"/>
    </source>
</evidence>
<keyword evidence="9" id="KW-1185">Reference proteome</keyword>
<dbReference type="Gene3D" id="3.50.50.60">
    <property type="entry name" value="FAD/NAD(P)-binding domain"/>
    <property type="match status" value="1"/>
</dbReference>
<dbReference type="InterPro" id="IPR036188">
    <property type="entry name" value="FAD/NAD-bd_sf"/>
</dbReference>
<reference evidence="8 9" key="1">
    <citation type="submission" date="2020-04" db="EMBL/GenBank/DDBJ databases">
        <title>Gordonia sp. nov. TBRC 11910.</title>
        <authorList>
            <person name="Suriyachadkun C."/>
        </authorList>
    </citation>
    <scope>NUCLEOTIDE SEQUENCE [LARGE SCALE GENOMIC DNA]</scope>
    <source>
        <strain evidence="8 9">TBRC 11910</strain>
    </source>
</reference>
<protein>
    <submittedName>
        <fullName evidence="8">NAD(P)/FAD-dependent oxidoreductase</fullName>
    </submittedName>
</protein>
<dbReference type="FunFam" id="3.50.50.60:FF:000228">
    <property type="entry name" value="FAD-containing monooxygenase EthA"/>
    <property type="match status" value="1"/>
</dbReference>
<comment type="cofactor">
    <cofactor evidence="1">
        <name>FAD</name>
        <dbReference type="ChEBI" id="CHEBI:57692"/>
    </cofactor>
</comment>